<comment type="caution">
    <text evidence="2">The sequence shown here is derived from an EMBL/GenBank/DDBJ whole genome shotgun (WGS) entry which is preliminary data.</text>
</comment>
<keyword evidence="3" id="KW-1185">Reference proteome</keyword>
<evidence type="ECO:0000256" key="1">
    <source>
        <dbReference type="SAM" id="Phobius"/>
    </source>
</evidence>
<dbReference type="Proteomes" id="UP001396334">
    <property type="component" value="Unassembled WGS sequence"/>
</dbReference>
<organism evidence="2 3">
    <name type="scientific">Hibiscus sabdariffa</name>
    <name type="common">roselle</name>
    <dbReference type="NCBI Taxonomy" id="183260"/>
    <lineage>
        <taxon>Eukaryota</taxon>
        <taxon>Viridiplantae</taxon>
        <taxon>Streptophyta</taxon>
        <taxon>Embryophyta</taxon>
        <taxon>Tracheophyta</taxon>
        <taxon>Spermatophyta</taxon>
        <taxon>Magnoliopsida</taxon>
        <taxon>eudicotyledons</taxon>
        <taxon>Gunneridae</taxon>
        <taxon>Pentapetalae</taxon>
        <taxon>rosids</taxon>
        <taxon>malvids</taxon>
        <taxon>Malvales</taxon>
        <taxon>Malvaceae</taxon>
        <taxon>Malvoideae</taxon>
        <taxon>Hibiscus</taxon>
    </lineage>
</organism>
<reference evidence="2 3" key="1">
    <citation type="journal article" date="2024" name="G3 (Bethesda)">
        <title>Genome assembly of Hibiscus sabdariffa L. provides insights into metabolisms of medicinal natural products.</title>
        <authorList>
            <person name="Kim T."/>
        </authorList>
    </citation>
    <scope>NUCLEOTIDE SEQUENCE [LARGE SCALE GENOMIC DNA]</scope>
    <source>
        <strain evidence="2">TK-2024</strain>
        <tissue evidence="2">Old leaves</tissue>
    </source>
</reference>
<evidence type="ECO:0000313" key="3">
    <source>
        <dbReference type="Proteomes" id="UP001396334"/>
    </source>
</evidence>
<keyword evidence="1" id="KW-0812">Transmembrane</keyword>
<accession>A0ABR2PWQ6</accession>
<dbReference type="PANTHER" id="PTHR35288:SF2">
    <property type="entry name" value="TRANSMEMBRANE PROTEIN"/>
    <property type="match status" value="1"/>
</dbReference>
<proteinExistence type="predicted"/>
<name>A0ABR2PWQ6_9ROSI</name>
<sequence length="201" mass="22415">MFPSPMVSSKNWATSISYIASVMYFLLIIFQIPLFRVPCRFGTCKTPIEITSSQLIATEFFPTFVVKVLLYPGAILSSIIKGNTLPSYSKLLDLYNITGLRKYAAVSDLQHLEIVAGSYLSVVGALVGMSRRGRMSLFGTMLIVWGLLRENILGQIHRMFPTKSIQMYPMLIVAVVCAFLSIKKDVRKLIHGSKASRAKLL</sequence>
<feature type="transmembrane region" description="Helical" evidence="1">
    <location>
        <begin position="56"/>
        <end position="80"/>
    </location>
</feature>
<evidence type="ECO:0000313" key="2">
    <source>
        <dbReference type="EMBL" id="KAK8992861.1"/>
    </source>
</evidence>
<feature type="transmembrane region" description="Helical" evidence="1">
    <location>
        <begin position="12"/>
        <end position="35"/>
    </location>
</feature>
<dbReference type="PANTHER" id="PTHR35288">
    <property type="entry name" value="TAIL FIBER"/>
    <property type="match status" value="1"/>
</dbReference>
<dbReference type="EMBL" id="JBBPBN010000050">
    <property type="protein sequence ID" value="KAK8992861.1"/>
    <property type="molecule type" value="Genomic_DNA"/>
</dbReference>
<feature type="transmembrane region" description="Helical" evidence="1">
    <location>
        <begin position="165"/>
        <end position="182"/>
    </location>
</feature>
<gene>
    <name evidence="2" type="ORF">V6N11_048929</name>
</gene>
<protein>
    <submittedName>
        <fullName evidence="2">Uncharacterized protein</fullName>
    </submittedName>
</protein>
<keyword evidence="1" id="KW-0472">Membrane</keyword>
<keyword evidence="1" id="KW-1133">Transmembrane helix</keyword>